<dbReference type="Proteomes" id="UP000199071">
    <property type="component" value="Unassembled WGS sequence"/>
</dbReference>
<dbReference type="EMBL" id="FMXQ01000004">
    <property type="protein sequence ID" value="SDB29360.1"/>
    <property type="molecule type" value="Genomic_DNA"/>
</dbReference>
<dbReference type="InterPro" id="IPR016130">
    <property type="entry name" value="Tyr_Pase_AS"/>
</dbReference>
<dbReference type="AlphaFoldDB" id="A0A1G6C8Y2"/>
<dbReference type="RefSeq" id="WP_090876489.1">
    <property type="nucleotide sequence ID" value="NZ_FMXQ01000004.1"/>
</dbReference>
<sequence>MPQVHVCPLSQVPATVAASGASHLVSVINDDTPVVRPSTIARENHLFIGINDIIEDTDGLITPGEDHVRELIEFVRRWDGERPMVVHCYAGISRSTAAAFVALCTARPERDERELAQRLREASPWAYPNPLIVAHGDELLGRNGRMIEAVNAIGRGELAFENSPFAVPLQD</sequence>
<name>A0A1G6C8Y2_9HYPH</name>
<dbReference type="Gene3D" id="3.90.190.10">
    <property type="entry name" value="Protein tyrosine phosphatase superfamily"/>
    <property type="match status" value="1"/>
</dbReference>
<accession>A0A1G6C8Y2</accession>
<proteinExistence type="predicted"/>
<dbReference type="InterPro" id="IPR000242">
    <property type="entry name" value="PTP_cat"/>
</dbReference>
<feature type="domain" description="Tyrosine specific protein phosphatases" evidence="1">
    <location>
        <begin position="69"/>
        <end position="124"/>
    </location>
</feature>
<gene>
    <name evidence="2" type="ORF">SAMN02982931_02207</name>
</gene>
<dbReference type="STRING" id="665467.SAMN02982931_02207"/>
<dbReference type="PROSITE" id="PS50056">
    <property type="entry name" value="TYR_PHOSPHATASE_2"/>
    <property type="match status" value="1"/>
</dbReference>
<evidence type="ECO:0000313" key="3">
    <source>
        <dbReference type="Proteomes" id="UP000199071"/>
    </source>
</evidence>
<dbReference type="OrthoDB" id="9794527at2"/>
<dbReference type="GO" id="GO:0004725">
    <property type="term" value="F:protein tyrosine phosphatase activity"/>
    <property type="evidence" value="ECO:0007669"/>
    <property type="project" value="InterPro"/>
</dbReference>
<organism evidence="2 3">
    <name type="scientific">Bauldia litoralis</name>
    <dbReference type="NCBI Taxonomy" id="665467"/>
    <lineage>
        <taxon>Bacteria</taxon>
        <taxon>Pseudomonadati</taxon>
        <taxon>Pseudomonadota</taxon>
        <taxon>Alphaproteobacteria</taxon>
        <taxon>Hyphomicrobiales</taxon>
        <taxon>Kaistiaceae</taxon>
        <taxon>Bauldia</taxon>
    </lineage>
</organism>
<keyword evidence="3" id="KW-1185">Reference proteome</keyword>
<dbReference type="Pfam" id="PF00102">
    <property type="entry name" value="Y_phosphatase"/>
    <property type="match status" value="1"/>
</dbReference>
<dbReference type="SUPFAM" id="SSF52799">
    <property type="entry name" value="(Phosphotyrosine protein) phosphatases II"/>
    <property type="match status" value="1"/>
</dbReference>
<reference evidence="2 3" key="1">
    <citation type="submission" date="2016-10" db="EMBL/GenBank/DDBJ databases">
        <authorList>
            <person name="de Groot N.N."/>
        </authorList>
    </citation>
    <scope>NUCLEOTIDE SEQUENCE [LARGE SCALE GENOMIC DNA]</scope>
    <source>
        <strain evidence="2 3">ATCC 35022</strain>
    </source>
</reference>
<dbReference type="InterPro" id="IPR029021">
    <property type="entry name" value="Prot-tyrosine_phosphatase-like"/>
</dbReference>
<evidence type="ECO:0000313" key="2">
    <source>
        <dbReference type="EMBL" id="SDB29360.1"/>
    </source>
</evidence>
<dbReference type="PROSITE" id="PS00383">
    <property type="entry name" value="TYR_PHOSPHATASE_1"/>
    <property type="match status" value="1"/>
</dbReference>
<evidence type="ECO:0000259" key="1">
    <source>
        <dbReference type="PROSITE" id="PS50056"/>
    </source>
</evidence>
<protein>
    <recommendedName>
        <fullName evidence="1">Tyrosine specific protein phosphatases domain-containing protein</fullName>
    </recommendedName>
</protein>
<dbReference type="InterPro" id="IPR000387">
    <property type="entry name" value="Tyr_Pase_dom"/>
</dbReference>